<keyword evidence="3" id="KW-1185">Reference proteome</keyword>
<accession>V4B549</accession>
<dbReference type="EMBL" id="KB200149">
    <property type="protein sequence ID" value="ESP02641.1"/>
    <property type="molecule type" value="Genomic_DNA"/>
</dbReference>
<dbReference type="InterPro" id="IPR013083">
    <property type="entry name" value="Znf_RING/FYVE/PHD"/>
</dbReference>
<feature type="compositionally biased region" description="Acidic residues" evidence="1">
    <location>
        <begin position="31"/>
        <end position="40"/>
    </location>
</feature>
<dbReference type="GeneID" id="20245354"/>
<gene>
    <name evidence="2" type="ORF">LOTGIDRAFT_199565</name>
</gene>
<dbReference type="STRING" id="225164.V4B549"/>
<organism evidence="2 3">
    <name type="scientific">Lottia gigantea</name>
    <name type="common">Giant owl limpet</name>
    <dbReference type="NCBI Taxonomy" id="225164"/>
    <lineage>
        <taxon>Eukaryota</taxon>
        <taxon>Metazoa</taxon>
        <taxon>Spiralia</taxon>
        <taxon>Lophotrochozoa</taxon>
        <taxon>Mollusca</taxon>
        <taxon>Gastropoda</taxon>
        <taxon>Patellogastropoda</taxon>
        <taxon>Lottioidea</taxon>
        <taxon>Lottiidae</taxon>
        <taxon>Lottia</taxon>
    </lineage>
</organism>
<feature type="region of interest" description="Disordered" evidence="1">
    <location>
        <begin position="1"/>
        <end position="40"/>
    </location>
</feature>
<reference evidence="2 3" key="1">
    <citation type="journal article" date="2013" name="Nature">
        <title>Insights into bilaterian evolution from three spiralian genomes.</title>
        <authorList>
            <person name="Simakov O."/>
            <person name="Marletaz F."/>
            <person name="Cho S.J."/>
            <person name="Edsinger-Gonzales E."/>
            <person name="Havlak P."/>
            <person name="Hellsten U."/>
            <person name="Kuo D.H."/>
            <person name="Larsson T."/>
            <person name="Lv J."/>
            <person name="Arendt D."/>
            <person name="Savage R."/>
            <person name="Osoegawa K."/>
            <person name="de Jong P."/>
            <person name="Grimwood J."/>
            <person name="Chapman J.A."/>
            <person name="Shapiro H."/>
            <person name="Aerts A."/>
            <person name="Otillar R.P."/>
            <person name="Terry A.Y."/>
            <person name="Boore J.L."/>
            <person name="Grigoriev I.V."/>
            <person name="Lindberg D.R."/>
            <person name="Seaver E.C."/>
            <person name="Weisblat D.A."/>
            <person name="Putnam N.H."/>
            <person name="Rokhsar D.S."/>
        </authorList>
    </citation>
    <scope>NUCLEOTIDE SEQUENCE [LARGE SCALE GENOMIC DNA]</scope>
</reference>
<dbReference type="Proteomes" id="UP000030746">
    <property type="component" value="Unassembled WGS sequence"/>
</dbReference>
<evidence type="ECO:0000313" key="2">
    <source>
        <dbReference type="EMBL" id="ESP02641.1"/>
    </source>
</evidence>
<dbReference type="Gene3D" id="3.30.40.10">
    <property type="entry name" value="Zinc/RING finger domain, C3HC4 (zinc finger)"/>
    <property type="match status" value="1"/>
</dbReference>
<proteinExistence type="predicted"/>
<sequence>MSEQPSTSKERKGGTSDDSDFQIPDKLSETWESDSDSDQETDLQMYLVNKRMTYQATLLSGMNLENFPARFEEIDDDDDDDDDYEDFDDEFDLGEDSHHIEIPLFPQNPEEPDKLCEVCYERKNVRKRLCCTLLVCDACVDSYIQDRVQQGIVKIGCMAVCDSFIYRDEILGRLDPEMKDKYYKFLIDANKDPYIKTCPRCSNVKKVSKAELDDKIVIKK</sequence>
<evidence type="ECO:0000313" key="3">
    <source>
        <dbReference type="Proteomes" id="UP000030746"/>
    </source>
</evidence>
<dbReference type="AlphaFoldDB" id="V4B549"/>
<dbReference type="OrthoDB" id="312931at2759"/>
<dbReference type="KEGG" id="lgi:LOTGIDRAFT_199565"/>
<name>V4B549_LOTGI</name>
<feature type="non-terminal residue" evidence="2">
    <location>
        <position position="220"/>
    </location>
</feature>
<dbReference type="HOGENOM" id="CLU_1258879_0_0_1"/>
<protein>
    <submittedName>
        <fullName evidence="2">Uncharacterized protein</fullName>
    </submittedName>
</protein>
<dbReference type="RefSeq" id="XP_009046662.1">
    <property type="nucleotide sequence ID" value="XM_009048414.1"/>
</dbReference>
<dbReference type="SUPFAM" id="SSF57850">
    <property type="entry name" value="RING/U-box"/>
    <property type="match status" value="1"/>
</dbReference>
<evidence type="ECO:0000256" key="1">
    <source>
        <dbReference type="SAM" id="MobiDB-lite"/>
    </source>
</evidence>
<dbReference type="CTD" id="20245354"/>